<feature type="region of interest" description="Disordered" evidence="1">
    <location>
        <begin position="1"/>
        <end position="40"/>
    </location>
</feature>
<evidence type="ECO:0000313" key="3">
    <source>
        <dbReference type="Proteomes" id="UP000516373"/>
    </source>
</evidence>
<proteinExistence type="predicted"/>
<feature type="compositionally biased region" description="Basic residues" evidence="1">
    <location>
        <begin position="26"/>
        <end position="38"/>
    </location>
</feature>
<accession>A0A7G1NFC9</accession>
<evidence type="ECO:0000313" key="2">
    <source>
        <dbReference type="EMBL" id="BCL21843.1"/>
    </source>
</evidence>
<name>A0A7G1NFC9_9ACTN</name>
<dbReference type="KEGG" id="stui:GCM10017668_36860"/>
<dbReference type="Proteomes" id="UP000516373">
    <property type="component" value="Chromosome"/>
</dbReference>
<sequence>MPRRDGGHGDREGLGCFSPDRSGAARGRRGAHRPGRAKAQREAVATVHQLEMVQPVDHLDHLADLAAVIWDL</sequence>
<evidence type="ECO:0000256" key="1">
    <source>
        <dbReference type="SAM" id="MobiDB-lite"/>
    </source>
</evidence>
<dbReference type="EMBL" id="AP023439">
    <property type="protein sequence ID" value="BCL21843.1"/>
    <property type="molecule type" value="Genomic_DNA"/>
</dbReference>
<gene>
    <name evidence="2" type="ORF">GCM10017668_36860</name>
</gene>
<organism evidence="2 3">
    <name type="scientific">Streptomyces tuirus</name>
    <dbReference type="NCBI Taxonomy" id="68278"/>
    <lineage>
        <taxon>Bacteria</taxon>
        <taxon>Bacillati</taxon>
        <taxon>Actinomycetota</taxon>
        <taxon>Actinomycetes</taxon>
        <taxon>Kitasatosporales</taxon>
        <taxon>Streptomycetaceae</taxon>
        <taxon>Streptomyces</taxon>
    </lineage>
</organism>
<dbReference type="AlphaFoldDB" id="A0A7G1NFC9"/>
<protein>
    <submittedName>
        <fullName evidence="2">Uncharacterized protein</fullName>
    </submittedName>
</protein>
<reference evidence="2 3" key="1">
    <citation type="journal article" date="2014" name="Int. J. Syst. Evol. Microbiol.">
        <title>Complete genome sequence of Corynebacterium casei LMG S-19264T (=DSM 44701T), isolated from a smear-ripened cheese.</title>
        <authorList>
            <consortium name="US DOE Joint Genome Institute (JGI-PGF)"/>
            <person name="Walter F."/>
            <person name="Albersmeier A."/>
            <person name="Kalinowski J."/>
            <person name="Ruckert C."/>
        </authorList>
    </citation>
    <scope>NUCLEOTIDE SEQUENCE [LARGE SCALE GENOMIC DNA]</scope>
    <source>
        <strain evidence="2 3">JCM 4255</strain>
    </source>
</reference>
<feature type="compositionally biased region" description="Basic and acidic residues" evidence="1">
    <location>
        <begin position="1"/>
        <end position="13"/>
    </location>
</feature>